<protein>
    <submittedName>
        <fullName evidence="1">Uncharacterized protein</fullName>
    </submittedName>
</protein>
<dbReference type="EMBL" id="JBHUMK010000052">
    <property type="protein sequence ID" value="MFD2610128.1"/>
    <property type="molecule type" value="Genomic_DNA"/>
</dbReference>
<accession>A0ABW5P5I6</accession>
<dbReference type="Proteomes" id="UP001597475">
    <property type="component" value="Unassembled WGS sequence"/>
</dbReference>
<sequence length="82" mass="9046">MKTPVSKRRGGTFVPARAEQVIPALHAQALREQIEGLVLLLGRMTGQPWRLTRLDLPSGLCGECQDYFIGDRCPNCAPRGRA</sequence>
<evidence type="ECO:0000313" key="1">
    <source>
        <dbReference type="EMBL" id="MFD2610128.1"/>
    </source>
</evidence>
<proteinExistence type="predicted"/>
<reference evidence="2" key="1">
    <citation type="journal article" date="2019" name="Int. J. Syst. Evol. Microbiol.">
        <title>The Global Catalogue of Microorganisms (GCM) 10K type strain sequencing project: providing services to taxonomists for standard genome sequencing and annotation.</title>
        <authorList>
            <consortium name="The Broad Institute Genomics Platform"/>
            <consortium name="The Broad Institute Genome Sequencing Center for Infectious Disease"/>
            <person name="Wu L."/>
            <person name="Ma J."/>
        </authorList>
    </citation>
    <scope>NUCLEOTIDE SEQUENCE [LARGE SCALE GENOMIC DNA]</scope>
    <source>
        <strain evidence="2">KCTC 33842</strain>
    </source>
</reference>
<name>A0ABW5P5I6_9DEIO</name>
<comment type="caution">
    <text evidence="1">The sequence shown here is derived from an EMBL/GenBank/DDBJ whole genome shotgun (WGS) entry which is preliminary data.</text>
</comment>
<organism evidence="1 2">
    <name type="scientific">Deinococcus taklimakanensis</name>
    <dbReference type="NCBI Taxonomy" id="536443"/>
    <lineage>
        <taxon>Bacteria</taxon>
        <taxon>Thermotogati</taxon>
        <taxon>Deinococcota</taxon>
        <taxon>Deinococci</taxon>
        <taxon>Deinococcales</taxon>
        <taxon>Deinococcaceae</taxon>
        <taxon>Deinococcus</taxon>
    </lineage>
</organism>
<gene>
    <name evidence="1" type="ORF">ACFSR9_11865</name>
</gene>
<keyword evidence="2" id="KW-1185">Reference proteome</keyword>
<dbReference type="RefSeq" id="WP_386846056.1">
    <property type="nucleotide sequence ID" value="NZ_JBHUMK010000052.1"/>
</dbReference>
<evidence type="ECO:0000313" key="2">
    <source>
        <dbReference type="Proteomes" id="UP001597475"/>
    </source>
</evidence>